<dbReference type="RefSeq" id="XP_031083157.1">
    <property type="nucleotide sequence ID" value="XM_031233307.1"/>
</dbReference>
<dbReference type="EMBL" id="FJOF01000006">
    <property type="protein sequence ID" value="CZR42566.1"/>
    <property type="molecule type" value="Genomic_DNA"/>
</dbReference>
<keyword evidence="2" id="KW-1185">Reference proteome</keyword>
<dbReference type="VEuPathDB" id="FungiDB:FPRO_09869"/>
<protein>
    <submittedName>
        <fullName evidence="1">Uncharacterized protein</fullName>
    </submittedName>
</protein>
<evidence type="ECO:0000313" key="1">
    <source>
        <dbReference type="EMBL" id="CZR42566.1"/>
    </source>
</evidence>
<comment type="caution">
    <text evidence="1">The sequence shown here is derived from an EMBL/GenBank/DDBJ whole genome shotgun (WGS) entry which is preliminary data.</text>
</comment>
<organism evidence="1 2">
    <name type="scientific">Fusarium proliferatum (strain ET1)</name>
    <name type="common">Orchid endophyte fungus</name>
    <dbReference type="NCBI Taxonomy" id="1227346"/>
    <lineage>
        <taxon>Eukaryota</taxon>
        <taxon>Fungi</taxon>
        <taxon>Dikarya</taxon>
        <taxon>Ascomycota</taxon>
        <taxon>Pezizomycotina</taxon>
        <taxon>Sordariomycetes</taxon>
        <taxon>Hypocreomycetidae</taxon>
        <taxon>Hypocreales</taxon>
        <taxon>Nectriaceae</taxon>
        <taxon>Fusarium</taxon>
        <taxon>Fusarium fujikuroi species complex</taxon>
    </lineage>
</organism>
<sequence>MPDVEKPKNPTLAERVSSLGILDRLPPEILYMLLGMLDIQTIASFAKPACSIYILSPSSMLPYDKNGAPLASNMAPFSFFLPARDAAGSVFATIHHYECFHQKKQKDILVFQSGISDDYPQFPLFLATMAYPAPPLRGLAGSLV</sequence>
<name>A0A1L7VR99_FUSPR</name>
<evidence type="ECO:0000313" key="2">
    <source>
        <dbReference type="Proteomes" id="UP000183971"/>
    </source>
</evidence>
<gene>
    <name evidence="1" type="ORF">FPRO_09869</name>
</gene>
<dbReference type="GeneID" id="42054741"/>
<proteinExistence type="predicted"/>
<dbReference type="AlphaFoldDB" id="A0A1L7VR99"/>
<accession>A0A1L7VR99</accession>
<reference evidence="2" key="1">
    <citation type="journal article" date="2016" name="Genome Biol. Evol.">
        <title>Comparative 'omics' of the Fusarium fujikuroi species complex highlights differences in genetic potential and metabolite synthesis.</title>
        <authorList>
            <person name="Niehaus E.-M."/>
            <person name="Muensterkoetter M."/>
            <person name="Proctor R.H."/>
            <person name="Brown D.W."/>
            <person name="Sharon A."/>
            <person name="Idan Y."/>
            <person name="Oren-Young L."/>
            <person name="Sieber C.M."/>
            <person name="Novak O."/>
            <person name="Pencik A."/>
            <person name="Tarkowska D."/>
            <person name="Hromadova K."/>
            <person name="Freeman S."/>
            <person name="Maymon M."/>
            <person name="Elazar M."/>
            <person name="Youssef S.A."/>
            <person name="El-Shabrawy E.S.M."/>
            <person name="Shalaby A.B.A."/>
            <person name="Houterman P."/>
            <person name="Brock N.L."/>
            <person name="Burkhardt I."/>
            <person name="Tsavkelova E.A."/>
            <person name="Dickschat J.S."/>
            <person name="Galuszka P."/>
            <person name="Gueldener U."/>
            <person name="Tudzynski B."/>
        </authorList>
    </citation>
    <scope>NUCLEOTIDE SEQUENCE [LARGE SCALE GENOMIC DNA]</scope>
    <source>
        <strain evidence="2">ET1</strain>
    </source>
</reference>
<dbReference type="Proteomes" id="UP000183971">
    <property type="component" value="Unassembled WGS sequence"/>
</dbReference>